<accession>C0HG71</accession>
<keyword evidence="1" id="KW-0285">Flavoprotein</keyword>
<keyword evidence="1" id="KW-0813">Transport</keyword>
<sequence length="204" mass="22134">MQRAIRIAAAATRRALSSSAARASPPPPRGPLAPGWGATRWLCSGREALSYDVVIVGAGPAGLAAAIRLKQLCRAADTDLSVCVLEKGSEVGAHVLSGNVFEPRALDELIPKWRQEDSPIRVPVSSDKFWLLTKNQAWTLPSPFDNKGNYVISLSQLVRWMATKAEELGVEVYPGFAASELQESQPMMLVLLRMVPKGKLFNLV</sequence>
<keyword evidence="1" id="KW-0249">Electron transport</keyword>
<dbReference type="GO" id="GO:0051539">
    <property type="term" value="F:4 iron, 4 sulfur cluster binding"/>
    <property type="evidence" value="ECO:0007669"/>
    <property type="project" value="UniProtKB-UniRule"/>
</dbReference>
<dbReference type="ExpressionAtlas" id="C0HG71">
    <property type="expression patterns" value="baseline and differential"/>
</dbReference>
<keyword evidence="1" id="KW-0830">Ubiquinone</keyword>
<evidence type="ECO:0000256" key="1">
    <source>
        <dbReference type="RuleBase" id="RU366068"/>
    </source>
</evidence>
<dbReference type="EC" id="1.5.5.1" evidence="1"/>
<dbReference type="PANTHER" id="PTHR10617:SF107">
    <property type="entry name" value="ELECTRON TRANSFER FLAVOPROTEIN-UBIQUINONE OXIDOREDUCTASE, MITOCHONDRIAL"/>
    <property type="match status" value="1"/>
</dbReference>
<keyword evidence="1" id="KW-0274">FAD</keyword>
<dbReference type="SUPFAM" id="SSF51905">
    <property type="entry name" value="FAD/NAD(P)-binding domain"/>
    <property type="match status" value="1"/>
</dbReference>
<name>C0HG71_MAIZE</name>
<reference evidence="2" key="1">
    <citation type="journal article" date="2009" name="PLoS Genet.">
        <title>Sequencing, mapping, and analysis of 27,455 maize full-length cDNAs.</title>
        <authorList>
            <person name="Soderlund C."/>
            <person name="Descour A."/>
            <person name="Kudrna D."/>
            <person name="Bomhoff M."/>
            <person name="Boyd L."/>
            <person name="Currie J."/>
            <person name="Angelova A."/>
            <person name="Collura K."/>
            <person name="Wissotski M."/>
            <person name="Ashley E."/>
            <person name="Morrow D."/>
            <person name="Fernandes J."/>
            <person name="Walbot V."/>
            <person name="Yu Y."/>
        </authorList>
    </citation>
    <scope>NUCLEOTIDE SEQUENCE</scope>
    <source>
        <strain evidence="2">B73</strain>
    </source>
</reference>
<keyword evidence="1" id="KW-0479">Metal-binding</keyword>
<evidence type="ECO:0000313" key="2">
    <source>
        <dbReference type="EMBL" id="ACN26024.1"/>
    </source>
</evidence>
<dbReference type="Pfam" id="PF13450">
    <property type="entry name" value="NAD_binding_8"/>
    <property type="match status" value="1"/>
</dbReference>
<organism evidence="2">
    <name type="scientific">Zea mays</name>
    <name type="common">Maize</name>
    <dbReference type="NCBI Taxonomy" id="4577"/>
    <lineage>
        <taxon>Eukaryota</taxon>
        <taxon>Viridiplantae</taxon>
        <taxon>Streptophyta</taxon>
        <taxon>Embryophyta</taxon>
        <taxon>Tracheophyta</taxon>
        <taxon>Spermatophyta</taxon>
        <taxon>Magnoliopsida</taxon>
        <taxon>Liliopsida</taxon>
        <taxon>Poales</taxon>
        <taxon>Poaceae</taxon>
        <taxon>PACMAD clade</taxon>
        <taxon>Panicoideae</taxon>
        <taxon>Andropogonodae</taxon>
        <taxon>Andropogoneae</taxon>
        <taxon>Tripsacinae</taxon>
        <taxon>Zea</taxon>
    </lineage>
</organism>
<comment type="cofactor">
    <cofactor evidence="1">
        <name>FAD</name>
        <dbReference type="ChEBI" id="CHEBI:57692"/>
    </cofactor>
</comment>
<keyword evidence="1" id="KW-0560">Oxidoreductase</keyword>
<dbReference type="GO" id="GO:0046872">
    <property type="term" value="F:metal ion binding"/>
    <property type="evidence" value="ECO:0007669"/>
    <property type="project" value="UniProtKB-KW"/>
</dbReference>
<dbReference type="HOGENOM" id="CLU_097699_0_0_1"/>
<dbReference type="EMBL" id="BT061327">
    <property type="protein sequence ID" value="ACN26024.1"/>
    <property type="molecule type" value="mRNA"/>
</dbReference>
<comment type="function">
    <text evidence="1">Accepts electrons from ETF and reduces ubiquinone.</text>
</comment>
<comment type="cofactor">
    <cofactor evidence="1">
        <name>[4Fe-4S] cluster</name>
        <dbReference type="ChEBI" id="CHEBI:49883"/>
    </cofactor>
    <text evidence="1">Binds 1 [4Fe-4S] cluster.</text>
</comment>
<dbReference type="InterPro" id="IPR040156">
    <property type="entry name" value="ETF-QO"/>
</dbReference>
<protein>
    <recommendedName>
        <fullName evidence="1">Electron transfer flavoprotein-ubiquinone oxidoreductase</fullName>
        <shortName evidence="1">ETF-QO</shortName>
        <ecNumber evidence="1">1.5.5.1</ecNumber>
    </recommendedName>
</protein>
<keyword evidence="1" id="KW-0411">Iron-sulfur</keyword>
<dbReference type="Gene3D" id="3.50.50.60">
    <property type="entry name" value="FAD/NAD(P)-binding domain"/>
    <property type="match status" value="2"/>
</dbReference>
<proteinExistence type="evidence at transcript level"/>
<dbReference type="AlphaFoldDB" id="C0HG71"/>
<dbReference type="InterPro" id="IPR036188">
    <property type="entry name" value="FAD/NAD-bd_sf"/>
</dbReference>
<dbReference type="GO" id="GO:0004174">
    <property type="term" value="F:electron-transferring-flavoprotein dehydrogenase activity"/>
    <property type="evidence" value="ECO:0007669"/>
    <property type="project" value="UniProtKB-UniRule"/>
</dbReference>
<dbReference type="PANTHER" id="PTHR10617">
    <property type="entry name" value="ELECTRON TRANSFER FLAVOPROTEIN-UBIQUINONE OXIDOREDUCTASE"/>
    <property type="match status" value="1"/>
</dbReference>
<comment type="catalytic activity">
    <reaction evidence="1">
        <text>a ubiquinone + reduced [electron-transfer flavoprotein] = a ubiquinol + oxidized [electron-transfer flavoprotein] + H(+)</text>
        <dbReference type="Rhea" id="RHEA:24052"/>
        <dbReference type="Rhea" id="RHEA-COMP:9565"/>
        <dbReference type="Rhea" id="RHEA-COMP:9566"/>
        <dbReference type="Rhea" id="RHEA-COMP:10685"/>
        <dbReference type="Rhea" id="RHEA-COMP:10686"/>
        <dbReference type="ChEBI" id="CHEBI:15378"/>
        <dbReference type="ChEBI" id="CHEBI:16389"/>
        <dbReference type="ChEBI" id="CHEBI:17976"/>
        <dbReference type="ChEBI" id="CHEBI:57692"/>
        <dbReference type="ChEBI" id="CHEBI:58307"/>
        <dbReference type="EC" id="1.5.5.1"/>
    </reaction>
</comment>
<keyword evidence="1" id="KW-0408">Iron</keyword>